<evidence type="ECO:0000313" key="2">
    <source>
        <dbReference type="Proteomes" id="UP000244128"/>
    </source>
</evidence>
<reference evidence="1 2" key="1">
    <citation type="submission" date="2018-04" db="EMBL/GenBank/DDBJ databases">
        <title>Active sludge and wastewater microbial communities from Klosterneuburg, Austria.</title>
        <authorList>
            <person name="Wagner M."/>
        </authorList>
    </citation>
    <scope>NUCLEOTIDE SEQUENCE [LARGE SCALE GENOMIC DNA]</scope>
    <source>
        <strain evidence="1 2">Nm49</strain>
    </source>
</reference>
<evidence type="ECO:0000313" key="1">
    <source>
        <dbReference type="EMBL" id="PTQ64647.1"/>
    </source>
</evidence>
<dbReference type="Proteomes" id="UP000244128">
    <property type="component" value="Unassembled WGS sequence"/>
</dbReference>
<dbReference type="RefSeq" id="WP_107804589.1">
    <property type="nucleotide sequence ID" value="NZ_QAOI01000063.1"/>
</dbReference>
<sequence>MYSEKDYIDEIIPHRLAMIEIMLFALTEMRQTIEPKKMVVYIDDKPCFEGLETAFTNPAIEAGIINCRAMLEFLGLKLSRTNQTELVTRSRSNNDDLHIEDFRKDGVALEKVTPDKVRRLSLRNTDKEKGVRALARLLHISNKEIAHPTCGRSNEDDGTDVDLMILGAKGIRALTNSYFYKQLGLNPPPTLIQFRPETVLYQPKI</sequence>
<name>A0A2T5GZA8_9PROT</name>
<dbReference type="AlphaFoldDB" id="A0A2T5GZA8"/>
<accession>A0A2T5GZA8</accession>
<protein>
    <submittedName>
        <fullName evidence="1">Uncharacterized protein</fullName>
    </submittedName>
</protein>
<organism evidence="1 2">
    <name type="scientific">Nitrosomonas oligotropha</name>
    <dbReference type="NCBI Taxonomy" id="42354"/>
    <lineage>
        <taxon>Bacteria</taxon>
        <taxon>Pseudomonadati</taxon>
        <taxon>Pseudomonadota</taxon>
        <taxon>Betaproteobacteria</taxon>
        <taxon>Nitrosomonadales</taxon>
        <taxon>Nitrosomonadaceae</taxon>
        <taxon>Nitrosomonas</taxon>
    </lineage>
</organism>
<proteinExistence type="predicted"/>
<comment type="caution">
    <text evidence="1">The sequence shown here is derived from an EMBL/GenBank/DDBJ whole genome shotgun (WGS) entry which is preliminary data.</text>
</comment>
<gene>
    <name evidence="1" type="ORF">C8R26_1633</name>
</gene>
<dbReference type="EMBL" id="QAOI01000063">
    <property type="protein sequence ID" value="PTQ64647.1"/>
    <property type="molecule type" value="Genomic_DNA"/>
</dbReference>